<dbReference type="AlphaFoldDB" id="A0A2T6KRZ4"/>
<comment type="caution">
    <text evidence="4">The sequence shown here is derived from an EMBL/GenBank/DDBJ whole genome shotgun (WGS) entry which is preliminary data.</text>
</comment>
<dbReference type="InterPro" id="IPR027385">
    <property type="entry name" value="Beta-barrel_OMP"/>
</dbReference>
<feature type="domain" description="Outer membrane protein beta-barrel" evidence="3">
    <location>
        <begin position="42"/>
        <end position="207"/>
    </location>
</feature>
<dbReference type="EMBL" id="QBUD01000001">
    <property type="protein sequence ID" value="PUB19322.1"/>
    <property type="molecule type" value="Genomic_DNA"/>
</dbReference>
<dbReference type="InterPro" id="IPR011250">
    <property type="entry name" value="OMP/PagP_B-barrel"/>
</dbReference>
<dbReference type="Proteomes" id="UP000244523">
    <property type="component" value="Unassembled WGS sequence"/>
</dbReference>
<evidence type="ECO:0000256" key="2">
    <source>
        <dbReference type="SAM" id="SignalP"/>
    </source>
</evidence>
<dbReference type="Gene3D" id="2.40.160.20">
    <property type="match status" value="1"/>
</dbReference>
<name>A0A2T6KRZ4_9RHOB</name>
<feature type="signal peptide" evidence="2">
    <location>
        <begin position="1"/>
        <end position="26"/>
    </location>
</feature>
<sequence length="207" mass="21098">MKTTIKVARSSMIALPLVLLGGLASAGGLSEPVATPAPAPITPAPVPMGADWTGFYAGGQLGYGELDNDALDDDTSGAVYGVHAGYLYDLGSVVLGGEVDYDASNIESDAPGDGLELDSVARAKLIAGYDAGQFMPYIAAGVAQATTSGAVDGDGTGNFAGLGLSYDYNGAIRFGAEVLQHQFDDFDDIDGLDIDATTATARVSFQF</sequence>
<proteinExistence type="predicted"/>
<keyword evidence="1 2" id="KW-0732">Signal</keyword>
<dbReference type="Pfam" id="PF13505">
    <property type="entry name" value="OMP_b-brl"/>
    <property type="match status" value="1"/>
</dbReference>
<dbReference type="RefSeq" id="WP_108385167.1">
    <property type="nucleotide sequence ID" value="NZ_QBUD01000001.1"/>
</dbReference>
<dbReference type="SUPFAM" id="SSF56925">
    <property type="entry name" value="OMPA-like"/>
    <property type="match status" value="1"/>
</dbReference>
<feature type="chain" id="PRO_5015600073" evidence="2">
    <location>
        <begin position="27"/>
        <end position="207"/>
    </location>
</feature>
<reference evidence="4 5" key="1">
    <citation type="submission" date="2018-04" db="EMBL/GenBank/DDBJ databases">
        <title>Genomic Encyclopedia of Archaeal and Bacterial Type Strains, Phase II (KMG-II): from individual species to whole genera.</title>
        <authorList>
            <person name="Goeker M."/>
        </authorList>
    </citation>
    <scope>NUCLEOTIDE SEQUENCE [LARGE SCALE GENOMIC DNA]</scope>
    <source>
        <strain evidence="4 5">DSM 29955</strain>
    </source>
</reference>
<evidence type="ECO:0000313" key="5">
    <source>
        <dbReference type="Proteomes" id="UP000244523"/>
    </source>
</evidence>
<dbReference type="OrthoDB" id="268975at2"/>
<evidence type="ECO:0000256" key="1">
    <source>
        <dbReference type="ARBA" id="ARBA00022729"/>
    </source>
</evidence>
<accession>A0A2T6KRZ4</accession>
<evidence type="ECO:0000313" key="4">
    <source>
        <dbReference type="EMBL" id="PUB19322.1"/>
    </source>
</evidence>
<organism evidence="4 5">
    <name type="scientific">Yoonia sediminilitoris</name>
    <dbReference type="NCBI Taxonomy" id="1286148"/>
    <lineage>
        <taxon>Bacteria</taxon>
        <taxon>Pseudomonadati</taxon>
        <taxon>Pseudomonadota</taxon>
        <taxon>Alphaproteobacteria</taxon>
        <taxon>Rhodobacterales</taxon>
        <taxon>Paracoccaceae</taxon>
        <taxon>Yoonia</taxon>
    </lineage>
</organism>
<keyword evidence="5" id="KW-1185">Reference proteome</keyword>
<gene>
    <name evidence="4" type="ORF">C8N45_101919</name>
</gene>
<evidence type="ECO:0000259" key="3">
    <source>
        <dbReference type="Pfam" id="PF13505"/>
    </source>
</evidence>
<protein>
    <submittedName>
        <fullName evidence="4">Opacity protein-like surface antigen</fullName>
    </submittedName>
</protein>